<proteinExistence type="predicted"/>
<feature type="transmembrane region" description="Helical" evidence="1">
    <location>
        <begin position="62"/>
        <end position="81"/>
    </location>
</feature>
<sequence>MIETLRNGVFGLSGFEVTVIGHVALLLAAVALLRSDLALLVRRPRQSPDARLGADWTVGRSFAALLLGPLVLMIPLVYGAVTGAVTLSALPKTIAAEQIAAALAVSFVLNLFFRETAVKCFGGRGLALFLASGLACFIYALPQGPWTALIVAGSGIYYLALRVSGGNMLAITLAQAATMLIGPQLFGLPGGAEFPRYAIWFTVAAIAMSLTVLSTLAPKQSELRYA</sequence>
<dbReference type="Proteomes" id="UP001191082">
    <property type="component" value="Unassembled WGS sequence"/>
</dbReference>
<organism evidence="2 3">
    <name type="scientific">Arenibacterium halophilum</name>
    <dbReference type="NCBI Taxonomy" id="2583821"/>
    <lineage>
        <taxon>Bacteria</taxon>
        <taxon>Pseudomonadati</taxon>
        <taxon>Pseudomonadota</taxon>
        <taxon>Alphaproteobacteria</taxon>
        <taxon>Rhodobacterales</taxon>
        <taxon>Paracoccaceae</taxon>
        <taxon>Arenibacterium</taxon>
    </lineage>
</organism>
<dbReference type="EMBL" id="VCPC01000002">
    <property type="protein sequence ID" value="TMV13625.1"/>
    <property type="molecule type" value="Genomic_DNA"/>
</dbReference>
<feature type="transmembrane region" description="Helical" evidence="1">
    <location>
        <begin position="93"/>
        <end position="113"/>
    </location>
</feature>
<evidence type="ECO:0000313" key="3">
    <source>
        <dbReference type="Proteomes" id="UP001191082"/>
    </source>
</evidence>
<keyword evidence="1" id="KW-1133">Transmembrane helix</keyword>
<feature type="transmembrane region" description="Helical" evidence="1">
    <location>
        <begin position="20"/>
        <end position="41"/>
    </location>
</feature>
<feature type="transmembrane region" description="Helical" evidence="1">
    <location>
        <begin position="198"/>
        <end position="217"/>
    </location>
</feature>
<name>A0ABY2XCR5_9RHOB</name>
<gene>
    <name evidence="2" type="ORF">FGK64_12915</name>
</gene>
<reference evidence="2 3" key="1">
    <citation type="submission" date="2019-05" db="EMBL/GenBank/DDBJ databases">
        <title>Marivita sp. nov. isolated from sea sediment.</title>
        <authorList>
            <person name="Kim W."/>
        </authorList>
    </citation>
    <scope>NUCLEOTIDE SEQUENCE [LARGE SCALE GENOMIC DNA]</scope>
    <source>
        <strain evidence="2 3">CAU 1492</strain>
    </source>
</reference>
<evidence type="ECO:0000313" key="2">
    <source>
        <dbReference type="EMBL" id="TMV13625.1"/>
    </source>
</evidence>
<keyword evidence="1" id="KW-0472">Membrane</keyword>
<keyword evidence="1" id="KW-0812">Transmembrane</keyword>
<protein>
    <submittedName>
        <fullName evidence="2">Uncharacterized protein</fullName>
    </submittedName>
</protein>
<keyword evidence="3" id="KW-1185">Reference proteome</keyword>
<evidence type="ECO:0000256" key="1">
    <source>
        <dbReference type="SAM" id="Phobius"/>
    </source>
</evidence>
<comment type="caution">
    <text evidence="2">The sequence shown here is derived from an EMBL/GenBank/DDBJ whole genome shotgun (WGS) entry which is preliminary data.</text>
</comment>
<feature type="transmembrane region" description="Helical" evidence="1">
    <location>
        <begin position="168"/>
        <end position="186"/>
    </location>
</feature>
<accession>A0ABY2XCR5</accession>
<feature type="transmembrane region" description="Helical" evidence="1">
    <location>
        <begin position="120"/>
        <end position="140"/>
    </location>
</feature>
<feature type="transmembrane region" description="Helical" evidence="1">
    <location>
        <begin position="146"/>
        <end position="161"/>
    </location>
</feature>